<evidence type="ECO:0000256" key="4">
    <source>
        <dbReference type="ARBA" id="ARBA00022763"/>
    </source>
</evidence>
<comment type="similarity">
    <text evidence="2">Belongs to the SFR1/MEI5 family.</text>
</comment>
<keyword evidence="9" id="KW-0539">Nucleus</keyword>
<dbReference type="PANTHER" id="PTHR28643:SF1">
    <property type="entry name" value="SWI5-DEPENDENT RECOMBINATION DNA REPAIR PROTEIN 1 HOMOLOG"/>
    <property type="match status" value="1"/>
</dbReference>
<evidence type="ECO:0000256" key="8">
    <source>
        <dbReference type="ARBA" id="ARBA00023204"/>
    </source>
</evidence>
<keyword evidence="7" id="KW-0804">Transcription</keyword>
<keyword evidence="4" id="KW-0227">DNA damage</keyword>
<dbReference type="Proteomes" id="UP001314229">
    <property type="component" value="Unassembled WGS sequence"/>
</dbReference>
<dbReference type="GO" id="GO:0032798">
    <property type="term" value="C:Swi5-Sfr1 complex"/>
    <property type="evidence" value="ECO:0007669"/>
    <property type="project" value="InterPro"/>
</dbReference>
<gene>
    <name evidence="12" type="ORF">FSCOSCO3_A012537</name>
</gene>
<name>A0AAV1N174_SCOSC</name>
<protein>
    <recommendedName>
        <fullName evidence="3">Swi5-dependent recombination DNA repair protein 1 homolog</fullName>
    </recommendedName>
    <alternativeName>
        <fullName evidence="10">Meiosis protein 5 homolog</fullName>
    </alternativeName>
</protein>
<feature type="region of interest" description="Disordered" evidence="11">
    <location>
        <begin position="1"/>
        <end position="50"/>
    </location>
</feature>
<keyword evidence="13" id="KW-1185">Reference proteome</keyword>
<dbReference type="Pfam" id="PF10376">
    <property type="entry name" value="Mei5"/>
    <property type="match status" value="1"/>
</dbReference>
<evidence type="ECO:0000313" key="12">
    <source>
        <dbReference type="EMBL" id="CAK6953124.1"/>
    </source>
</evidence>
<keyword evidence="6" id="KW-0175">Coiled coil</keyword>
<dbReference type="GO" id="GO:0000724">
    <property type="term" value="P:double-strand break repair via homologous recombination"/>
    <property type="evidence" value="ECO:0007669"/>
    <property type="project" value="InterPro"/>
</dbReference>
<feature type="region of interest" description="Disordered" evidence="11">
    <location>
        <begin position="65"/>
        <end position="93"/>
    </location>
</feature>
<dbReference type="InterPro" id="IPR042429">
    <property type="entry name" value="SFR1"/>
</dbReference>
<evidence type="ECO:0000256" key="9">
    <source>
        <dbReference type="ARBA" id="ARBA00023242"/>
    </source>
</evidence>
<comment type="subcellular location">
    <subcellularLocation>
        <location evidence="1">Nucleus</location>
    </subcellularLocation>
</comment>
<evidence type="ECO:0000256" key="5">
    <source>
        <dbReference type="ARBA" id="ARBA00023015"/>
    </source>
</evidence>
<dbReference type="AlphaFoldDB" id="A0AAV1N174"/>
<comment type="caution">
    <text evidence="12">The sequence shown here is derived from an EMBL/GenBank/DDBJ whole genome shotgun (WGS) entry which is preliminary data.</text>
</comment>
<dbReference type="EMBL" id="CAWUFR010000012">
    <property type="protein sequence ID" value="CAK6953124.1"/>
    <property type="molecule type" value="Genomic_DNA"/>
</dbReference>
<proteinExistence type="inferred from homology"/>
<evidence type="ECO:0000256" key="11">
    <source>
        <dbReference type="SAM" id="MobiDB-lite"/>
    </source>
</evidence>
<keyword evidence="5" id="KW-0805">Transcription regulation</keyword>
<feature type="compositionally biased region" description="Polar residues" evidence="11">
    <location>
        <begin position="21"/>
        <end position="36"/>
    </location>
</feature>
<dbReference type="Gene3D" id="6.10.140.1020">
    <property type="match status" value="1"/>
</dbReference>
<accession>A0AAV1N174</accession>
<dbReference type="InterPro" id="IPR018468">
    <property type="entry name" value="SFR1/Mei5"/>
</dbReference>
<evidence type="ECO:0000256" key="3">
    <source>
        <dbReference type="ARBA" id="ARBA00014688"/>
    </source>
</evidence>
<evidence type="ECO:0000256" key="6">
    <source>
        <dbReference type="ARBA" id="ARBA00023054"/>
    </source>
</evidence>
<reference evidence="12 13" key="1">
    <citation type="submission" date="2024-01" db="EMBL/GenBank/DDBJ databases">
        <authorList>
            <person name="Alioto T."/>
            <person name="Alioto T."/>
            <person name="Gomez Garrido J."/>
        </authorList>
    </citation>
    <scope>NUCLEOTIDE SEQUENCE [LARGE SCALE GENOMIC DNA]</scope>
</reference>
<sequence length="208" mass="23687">MDITPKTERLKSVFSPPCDSVESSPSESKQVKSHPQLSASLRERLKRSRRSFNSPFSVAKRLCVEEEEGEEDGQQVSAKSRETFNNPPLIPLNVDINRNEARSGSERLSEATHAPLVPQRQQLSREIKAKTETLRRLKMVKMYRSKNDLKQLQTLIDKWRSCAQAALYELQSEVPVDGGKASLSELIDLFGLDDTILYFDRTEEDFTT</sequence>
<evidence type="ECO:0000256" key="10">
    <source>
        <dbReference type="ARBA" id="ARBA00033234"/>
    </source>
</evidence>
<evidence type="ECO:0000256" key="2">
    <source>
        <dbReference type="ARBA" id="ARBA00008729"/>
    </source>
</evidence>
<keyword evidence="8" id="KW-0234">DNA repair</keyword>
<organism evidence="12 13">
    <name type="scientific">Scomber scombrus</name>
    <name type="common">Atlantic mackerel</name>
    <name type="synonym">Scomber vernalis</name>
    <dbReference type="NCBI Taxonomy" id="13677"/>
    <lineage>
        <taxon>Eukaryota</taxon>
        <taxon>Metazoa</taxon>
        <taxon>Chordata</taxon>
        <taxon>Craniata</taxon>
        <taxon>Vertebrata</taxon>
        <taxon>Euteleostomi</taxon>
        <taxon>Actinopterygii</taxon>
        <taxon>Neopterygii</taxon>
        <taxon>Teleostei</taxon>
        <taxon>Neoteleostei</taxon>
        <taxon>Acanthomorphata</taxon>
        <taxon>Pelagiaria</taxon>
        <taxon>Scombriformes</taxon>
        <taxon>Scombridae</taxon>
        <taxon>Scomber</taxon>
    </lineage>
</organism>
<evidence type="ECO:0000256" key="7">
    <source>
        <dbReference type="ARBA" id="ARBA00023163"/>
    </source>
</evidence>
<dbReference type="PANTHER" id="PTHR28643">
    <property type="entry name" value="SWI5-DEPENDENT RECOMBINATION DNA REPAIR PROTEIN 1 HOMOLOG"/>
    <property type="match status" value="1"/>
</dbReference>
<dbReference type="GO" id="GO:0003713">
    <property type="term" value="F:transcription coactivator activity"/>
    <property type="evidence" value="ECO:0007669"/>
    <property type="project" value="InterPro"/>
</dbReference>
<evidence type="ECO:0000313" key="13">
    <source>
        <dbReference type="Proteomes" id="UP001314229"/>
    </source>
</evidence>
<evidence type="ECO:0000256" key="1">
    <source>
        <dbReference type="ARBA" id="ARBA00004123"/>
    </source>
</evidence>
<feature type="compositionally biased region" description="Basic and acidic residues" evidence="11">
    <location>
        <begin position="1"/>
        <end position="11"/>
    </location>
</feature>
<feature type="compositionally biased region" description="Polar residues" evidence="11">
    <location>
        <begin position="74"/>
        <end position="86"/>
    </location>
</feature>